<evidence type="ECO:0000256" key="1">
    <source>
        <dbReference type="ARBA" id="ARBA00004651"/>
    </source>
</evidence>
<feature type="transmembrane region" description="Helical" evidence="8">
    <location>
        <begin position="211"/>
        <end position="233"/>
    </location>
</feature>
<feature type="transmembrane region" description="Helical" evidence="8">
    <location>
        <begin position="273"/>
        <end position="290"/>
    </location>
</feature>
<keyword evidence="6 8" id="KW-1133">Transmembrane helix</keyword>
<evidence type="ECO:0000256" key="3">
    <source>
        <dbReference type="ARBA" id="ARBA00022448"/>
    </source>
</evidence>
<evidence type="ECO:0000313" key="9">
    <source>
        <dbReference type="EMBL" id="KAA9338857.1"/>
    </source>
</evidence>
<comment type="caution">
    <text evidence="9">The sequence shown here is derived from an EMBL/GenBank/DDBJ whole genome shotgun (WGS) entry which is preliminary data.</text>
</comment>
<keyword evidence="3" id="KW-0813">Transport</keyword>
<name>A0A5N1IY55_9BACT</name>
<sequence>MAKLTNLQRFNQTLMALLLFFGLMKLGAPFLIPITIGGLFAMMLIPASRKLETWGFSRLLSSLACIITVLVVLVVLIFLLVNQLTGLLNDLPRISDTMTAKLNQLHAFVAAKINVSPQQQHAFLKNELKEFLDSLSTYIAGFVRLTGTVLASFVLTMVYAFFFLLYRQKLKNFIYLIVTSRMHPSPQTIIGAPTQNPGVIINQITSVANSYVSGLFLVILILSAANTLGIYLIGIEHALFFGLMAGLLNLLPYIGSIIGSLVPILFALLTKDSIWYPVALIIFFILLQMVESYVLTPNITGARIKLNPMITIMGLLLGGFIWGIPGMIIFIPYLGIVKVIFDNVKKLRPYGYLMGKDPGMDVTG</sequence>
<evidence type="ECO:0000256" key="6">
    <source>
        <dbReference type="ARBA" id="ARBA00022989"/>
    </source>
</evidence>
<dbReference type="PANTHER" id="PTHR21716:SF53">
    <property type="entry name" value="PERMEASE PERM-RELATED"/>
    <property type="match status" value="1"/>
</dbReference>
<feature type="transmembrane region" description="Helical" evidence="8">
    <location>
        <begin position="59"/>
        <end position="81"/>
    </location>
</feature>
<comment type="similarity">
    <text evidence="2">Belongs to the autoinducer-2 exporter (AI-2E) (TC 2.A.86) family.</text>
</comment>
<comment type="subcellular location">
    <subcellularLocation>
        <location evidence="1">Cell membrane</location>
        <topology evidence="1">Multi-pass membrane protein</topology>
    </subcellularLocation>
</comment>
<dbReference type="EMBL" id="VTWT01000004">
    <property type="protein sequence ID" value="KAA9338857.1"/>
    <property type="molecule type" value="Genomic_DNA"/>
</dbReference>
<protein>
    <submittedName>
        <fullName evidence="9">AI-2E family transporter</fullName>
    </submittedName>
</protein>
<dbReference type="RefSeq" id="WP_150903491.1">
    <property type="nucleotide sequence ID" value="NZ_VTWT01000004.1"/>
</dbReference>
<feature type="transmembrane region" description="Helical" evidence="8">
    <location>
        <begin position="138"/>
        <end position="166"/>
    </location>
</feature>
<evidence type="ECO:0000256" key="2">
    <source>
        <dbReference type="ARBA" id="ARBA00009773"/>
    </source>
</evidence>
<dbReference type="GO" id="GO:0005886">
    <property type="term" value="C:plasma membrane"/>
    <property type="evidence" value="ECO:0007669"/>
    <property type="project" value="UniProtKB-SubCell"/>
</dbReference>
<feature type="transmembrane region" description="Helical" evidence="8">
    <location>
        <begin position="310"/>
        <end position="336"/>
    </location>
</feature>
<evidence type="ECO:0000256" key="8">
    <source>
        <dbReference type="SAM" id="Phobius"/>
    </source>
</evidence>
<reference evidence="9 10" key="1">
    <citation type="submission" date="2019-09" db="EMBL/GenBank/DDBJ databases">
        <title>Genome sequence of Adhaeribacter sp. M2.</title>
        <authorList>
            <person name="Srinivasan S."/>
        </authorList>
    </citation>
    <scope>NUCLEOTIDE SEQUENCE [LARGE SCALE GENOMIC DNA]</scope>
    <source>
        <strain evidence="9 10">M2</strain>
    </source>
</reference>
<evidence type="ECO:0000256" key="7">
    <source>
        <dbReference type="ARBA" id="ARBA00023136"/>
    </source>
</evidence>
<dbReference type="AlphaFoldDB" id="A0A5N1IY55"/>
<feature type="transmembrane region" description="Helical" evidence="8">
    <location>
        <begin position="239"/>
        <end position="266"/>
    </location>
</feature>
<accession>A0A5N1IY55</accession>
<evidence type="ECO:0000256" key="4">
    <source>
        <dbReference type="ARBA" id="ARBA00022475"/>
    </source>
</evidence>
<gene>
    <name evidence="9" type="ORF">F0P94_08670</name>
</gene>
<dbReference type="InterPro" id="IPR002549">
    <property type="entry name" value="AI-2E-like"/>
</dbReference>
<dbReference type="Pfam" id="PF01594">
    <property type="entry name" value="AI-2E_transport"/>
    <property type="match status" value="1"/>
</dbReference>
<proteinExistence type="inferred from homology"/>
<feature type="transmembrane region" description="Helical" evidence="8">
    <location>
        <begin position="14"/>
        <end position="47"/>
    </location>
</feature>
<dbReference type="PANTHER" id="PTHR21716">
    <property type="entry name" value="TRANSMEMBRANE PROTEIN"/>
    <property type="match status" value="1"/>
</dbReference>
<keyword evidence="10" id="KW-1185">Reference proteome</keyword>
<keyword evidence="4" id="KW-1003">Cell membrane</keyword>
<keyword evidence="7 8" id="KW-0472">Membrane</keyword>
<organism evidence="9 10">
    <name type="scientific">Adhaeribacter soli</name>
    <dbReference type="NCBI Taxonomy" id="2607655"/>
    <lineage>
        <taxon>Bacteria</taxon>
        <taxon>Pseudomonadati</taxon>
        <taxon>Bacteroidota</taxon>
        <taxon>Cytophagia</taxon>
        <taxon>Cytophagales</taxon>
        <taxon>Hymenobacteraceae</taxon>
        <taxon>Adhaeribacter</taxon>
    </lineage>
</organism>
<evidence type="ECO:0000256" key="5">
    <source>
        <dbReference type="ARBA" id="ARBA00022692"/>
    </source>
</evidence>
<keyword evidence="5 8" id="KW-0812">Transmembrane</keyword>
<dbReference type="Proteomes" id="UP000326570">
    <property type="component" value="Unassembled WGS sequence"/>
</dbReference>
<evidence type="ECO:0000313" key="10">
    <source>
        <dbReference type="Proteomes" id="UP000326570"/>
    </source>
</evidence>